<dbReference type="SUPFAM" id="SSF47413">
    <property type="entry name" value="lambda repressor-like DNA-binding domains"/>
    <property type="match status" value="1"/>
</dbReference>
<proteinExistence type="predicted"/>
<dbReference type="CDD" id="cd00093">
    <property type="entry name" value="HTH_XRE"/>
    <property type="match status" value="1"/>
</dbReference>
<reference evidence="3" key="1">
    <citation type="journal article" date="2019" name="Int. J. Syst. Evol. Microbiol.">
        <title>The Global Catalogue of Microorganisms (GCM) 10K type strain sequencing project: providing services to taxonomists for standard genome sequencing and annotation.</title>
        <authorList>
            <consortium name="The Broad Institute Genomics Platform"/>
            <consortium name="The Broad Institute Genome Sequencing Center for Infectious Disease"/>
            <person name="Wu L."/>
            <person name="Ma J."/>
        </authorList>
    </citation>
    <scope>NUCLEOTIDE SEQUENCE [LARGE SCALE GENOMIC DNA]</scope>
    <source>
        <strain evidence="3">JCM 17440</strain>
    </source>
</reference>
<protein>
    <submittedName>
        <fullName evidence="2">Helix-turn-helix transcriptional regulator</fullName>
    </submittedName>
</protein>
<dbReference type="Pfam" id="PF13560">
    <property type="entry name" value="HTH_31"/>
    <property type="match status" value="1"/>
</dbReference>
<dbReference type="InterPro" id="IPR043917">
    <property type="entry name" value="DUF5753"/>
</dbReference>
<accession>A0ABP8BWF1</accession>
<sequence length="279" mass="31696">MSYRRRKIGQALRRYREERNLTQEAAGRLVERSPASLSAYENGHRAIRPRDLRQILDHYGVGDEGERARLLELAVQGRKEGWWRDFHLSQEPVIVDVASLEEDASRIRSLETMAIPGLLQTESYTRAVFSSYSDVRDTKRDKDALAFRMARQRILKSPSPPQVTWILAEAVAHMLVGGAEVMKEQFRKILMGANAGRFELRVLPFSAGAHPGMDGSFSIIDVGTEDPMKVVCVHSLTRSWLIDEPPRIDRYEWAYEELSSLALSKTDSQILLKEIASTL</sequence>
<feature type="domain" description="HTH cro/C1-type" evidence="1">
    <location>
        <begin position="12"/>
        <end position="67"/>
    </location>
</feature>
<dbReference type="SMART" id="SM00530">
    <property type="entry name" value="HTH_XRE"/>
    <property type="match status" value="1"/>
</dbReference>
<comment type="caution">
    <text evidence="2">The sequence shown here is derived from an EMBL/GenBank/DDBJ whole genome shotgun (WGS) entry which is preliminary data.</text>
</comment>
<name>A0ABP8BWF1_9ACTN</name>
<dbReference type="EMBL" id="BAABAS010000004">
    <property type="protein sequence ID" value="GAA4227299.1"/>
    <property type="molecule type" value="Genomic_DNA"/>
</dbReference>
<dbReference type="InterPro" id="IPR001387">
    <property type="entry name" value="Cro/C1-type_HTH"/>
</dbReference>
<dbReference type="Gene3D" id="1.10.260.40">
    <property type="entry name" value="lambda repressor-like DNA-binding domains"/>
    <property type="match status" value="1"/>
</dbReference>
<evidence type="ECO:0000313" key="2">
    <source>
        <dbReference type="EMBL" id="GAA4227299.1"/>
    </source>
</evidence>
<evidence type="ECO:0000313" key="3">
    <source>
        <dbReference type="Proteomes" id="UP001501710"/>
    </source>
</evidence>
<dbReference type="InterPro" id="IPR010982">
    <property type="entry name" value="Lambda_DNA-bd_dom_sf"/>
</dbReference>
<keyword evidence="3" id="KW-1185">Reference proteome</keyword>
<dbReference type="Pfam" id="PF19054">
    <property type="entry name" value="DUF5753"/>
    <property type="match status" value="1"/>
</dbReference>
<dbReference type="PROSITE" id="PS50943">
    <property type="entry name" value="HTH_CROC1"/>
    <property type="match status" value="1"/>
</dbReference>
<dbReference type="Proteomes" id="UP001501710">
    <property type="component" value="Unassembled WGS sequence"/>
</dbReference>
<evidence type="ECO:0000259" key="1">
    <source>
        <dbReference type="PROSITE" id="PS50943"/>
    </source>
</evidence>
<gene>
    <name evidence="2" type="ORF">GCM10022254_14640</name>
</gene>
<organism evidence="2 3">
    <name type="scientific">Actinomadura meridiana</name>
    <dbReference type="NCBI Taxonomy" id="559626"/>
    <lineage>
        <taxon>Bacteria</taxon>
        <taxon>Bacillati</taxon>
        <taxon>Actinomycetota</taxon>
        <taxon>Actinomycetes</taxon>
        <taxon>Streptosporangiales</taxon>
        <taxon>Thermomonosporaceae</taxon>
        <taxon>Actinomadura</taxon>
    </lineage>
</organism>